<dbReference type="GO" id="GO:0035673">
    <property type="term" value="F:oligopeptide transmembrane transporter activity"/>
    <property type="evidence" value="ECO:0007669"/>
    <property type="project" value="InterPro"/>
</dbReference>
<organism evidence="11">
    <name type="scientific">Schizophyllum commune</name>
    <name type="common">Split gill fungus</name>
    <dbReference type="NCBI Taxonomy" id="5334"/>
    <lineage>
        <taxon>Eukaryota</taxon>
        <taxon>Fungi</taxon>
        <taxon>Dikarya</taxon>
        <taxon>Basidiomycota</taxon>
        <taxon>Agaricomycotina</taxon>
        <taxon>Agaricomycetes</taxon>
        <taxon>Agaricomycetidae</taxon>
        <taxon>Agaricales</taxon>
        <taxon>Schizophyllaceae</taxon>
        <taxon>Schizophyllum</taxon>
    </lineage>
</organism>
<reference evidence="11" key="1">
    <citation type="journal article" date="1999" name="Curr. Genet.">
        <title>Mated: a putative peptide transporter of Schizophyllum commune expressed in dikaryons.</title>
        <authorList>
            <person name="Lengeler K.B."/>
            <person name="Kothe E."/>
        </authorList>
    </citation>
    <scope>NUCLEOTIDE SEQUENCE</scope>
    <source>
        <strain evidence="11">4-40</strain>
    </source>
</reference>
<proteinExistence type="inferred from homology"/>
<sequence>MATEDALPKLPHRPEPAREKTDGSLDEKIDEKLNNNKGEGFQDEPFELETQAQLDRQHVVTTGQDVSRYVVNLRDDEDPALTFRSLVLGTVIAGLGAALCQIYIFKPVLVSVSTVFLLLLIYCIGNAWAVFLPKRSLVKGTRFERYGGIIEFINPGPFMIKEHVVSTLVASTAAYGATSVNNFAVQRLYYDTHVGPLTAVFATFSTLTFGMGLVGILRPLTVYPAEMVYWSNLPQVTVFQALHFNRHESTKRVRVFWWGFTIMFIYELFPAYIFPLLNSVSIFCLASQKAKPSTRDVFTNIFGGGNANEGLGLLNFSFDWQYIGSNYMSYPLLQQANSWIGLGACYVIMAAIYYSNAWDSKNYKMLSTSIFNHNGTVYDQAAVFGKNGILNETALEEYGLPAMTGSNAWANFAQNLAIGALIAHVTLFWSGDMRDAVLHFRNGKKTNDDPHYLAMQKYKEAPWWWYFILLFLAFIAGLIVCIKGETSLPWWSYIVSLAVGAFITPFSTILYGRMGNGIATNNLMKMIPGALNPGRPVANLYFSMWSHDVVSTSIGLAGDLKVGQYTKVPPRVMFLTQLWGCILGAIVNYVVMISIVDAQREVLLDASGTNVWSGQTIQSLNSQAVTWSLAKELYSASGPYVIVPIGLAIGLVPPFIQWLISKRWPTIKGIKVESIILPIIFNYAQTMSKGITSYVSTSIVIGLVSQLWLRQHHPVWYRKYNYILGGAFDGGAQVMVFILSFAVFGASGVERPFPSWAGNPAKGNIDYCNGNGALDAS</sequence>
<feature type="transmembrane region" description="Helical" evidence="10">
    <location>
        <begin position="164"/>
        <end position="185"/>
    </location>
</feature>
<evidence type="ECO:0000256" key="4">
    <source>
        <dbReference type="ARBA" id="ARBA00022692"/>
    </source>
</evidence>
<evidence type="ECO:0000256" key="1">
    <source>
        <dbReference type="ARBA" id="ARBA00004141"/>
    </source>
</evidence>
<protein>
    <submittedName>
        <fullName evidence="11">Peptide transporter MTD1</fullName>
    </submittedName>
</protein>
<keyword evidence="5" id="KW-0571">Peptide transport</keyword>
<dbReference type="EMBL" id="AF125094">
    <property type="protein sequence ID" value="AAF26618.1"/>
    <property type="molecule type" value="Genomic_DNA"/>
</dbReference>
<gene>
    <name evidence="11" type="primary">mtd1</name>
</gene>
<feature type="transmembrane region" description="Helical" evidence="10">
    <location>
        <begin position="691"/>
        <end position="709"/>
    </location>
</feature>
<feature type="transmembrane region" description="Helical" evidence="10">
    <location>
        <begin position="490"/>
        <end position="511"/>
    </location>
</feature>
<keyword evidence="3" id="KW-0813">Transport</keyword>
<feature type="transmembrane region" description="Helical" evidence="10">
    <location>
        <begin position="197"/>
        <end position="217"/>
    </location>
</feature>
<keyword evidence="6" id="KW-0653">Protein transport</keyword>
<keyword evidence="8 10" id="KW-0472">Membrane</keyword>
<evidence type="ECO:0000313" key="11">
    <source>
        <dbReference type="EMBL" id="AAF26618.1"/>
    </source>
</evidence>
<feature type="transmembrane region" description="Helical" evidence="10">
    <location>
        <begin position="721"/>
        <end position="746"/>
    </location>
</feature>
<evidence type="ECO:0000256" key="6">
    <source>
        <dbReference type="ARBA" id="ARBA00022927"/>
    </source>
</evidence>
<feature type="transmembrane region" description="Helical" evidence="10">
    <location>
        <begin position="81"/>
        <end position="104"/>
    </location>
</feature>
<evidence type="ECO:0000256" key="5">
    <source>
        <dbReference type="ARBA" id="ARBA00022856"/>
    </source>
</evidence>
<feature type="transmembrane region" description="Helical" evidence="10">
    <location>
        <begin position="463"/>
        <end position="484"/>
    </location>
</feature>
<accession>Q9P939</accession>
<feature type="transmembrane region" description="Helical" evidence="10">
    <location>
        <begin position="336"/>
        <end position="355"/>
    </location>
</feature>
<dbReference type="PANTHER" id="PTHR22601">
    <property type="entry name" value="ISP4 LIKE PROTEIN"/>
    <property type="match status" value="1"/>
</dbReference>
<comment type="subcellular location">
    <subcellularLocation>
        <location evidence="1">Membrane</location>
        <topology evidence="1">Multi-pass membrane protein</topology>
    </subcellularLocation>
</comment>
<feature type="transmembrane region" description="Helical" evidence="10">
    <location>
        <begin position="110"/>
        <end position="132"/>
    </location>
</feature>
<dbReference type="Pfam" id="PF03169">
    <property type="entry name" value="OPT"/>
    <property type="match status" value="1"/>
</dbReference>
<evidence type="ECO:0000256" key="10">
    <source>
        <dbReference type="SAM" id="Phobius"/>
    </source>
</evidence>
<dbReference type="NCBIfam" id="TIGR00728">
    <property type="entry name" value="OPT_sfam"/>
    <property type="match status" value="1"/>
</dbReference>
<feature type="region of interest" description="Disordered" evidence="9">
    <location>
        <begin position="1"/>
        <end position="42"/>
    </location>
</feature>
<evidence type="ECO:0000256" key="2">
    <source>
        <dbReference type="ARBA" id="ARBA00008807"/>
    </source>
</evidence>
<keyword evidence="4 10" id="KW-0812">Transmembrane</keyword>
<dbReference type="InterPro" id="IPR004648">
    <property type="entry name" value="Oligpept_transpt"/>
</dbReference>
<feature type="transmembrane region" description="Helical" evidence="10">
    <location>
        <begin position="255"/>
        <end position="273"/>
    </location>
</feature>
<evidence type="ECO:0000256" key="7">
    <source>
        <dbReference type="ARBA" id="ARBA00022989"/>
    </source>
</evidence>
<name>Q9P939_SCHCO</name>
<feature type="transmembrane region" description="Helical" evidence="10">
    <location>
        <begin position="574"/>
        <end position="596"/>
    </location>
</feature>
<evidence type="ECO:0000256" key="8">
    <source>
        <dbReference type="ARBA" id="ARBA00023136"/>
    </source>
</evidence>
<evidence type="ECO:0000256" key="9">
    <source>
        <dbReference type="SAM" id="MobiDB-lite"/>
    </source>
</evidence>
<keyword evidence="7 10" id="KW-1133">Transmembrane helix</keyword>
<feature type="transmembrane region" description="Helical" evidence="10">
    <location>
        <begin position="640"/>
        <end position="660"/>
    </location>
</feature>
<feature type="compositionally biased region" description="Basic and acidic residues" evidence="9">
    <location>
        <begin position="12"/>
        <end position="34"/>
    </location>
</feature>
<dbReference type="GO" id="GO:0016020">
    <property type="term" value="C:membrane"/>
    <property type="evidence" value="ECO:0007669"/>
    <property type="project" value="UniProtKB-SubCell"/>
</dbReference>
<dbReference type="GO" id="GO:0015031">
    <property type="term" value="P:protein transport"/>
    <property type="evidence" value="ECO:0007669"/>
    <property type="project" value="UniProtKB-KW"/>
</dbReference>
<comment type="similarity">
    <text evidence="2">Belongs to the oligopeptide OPT transporter family.</text>
</comment>
<dbReference type="VEuPathDB" id="FungiDB:SCHCODRAFT_02573586"/>
<dbReference type="InterPro" id="IPR004813">
    <property type="entry name" value="OPT"/>
</dbReference>
<evidence type="ECO:0000256" key="3">
    <source>
        <dbReference type="ARBA" id="ARBA00022448"/>
    </source>
</evidence>
<dbReference type="AlphaFoldDB" id="Q9P939"/>